<reference evidence="8" key="1">
    <citation type="submission" date="2025-08" db="UniProtKB">
        <authorList>
            <consortium name="RefSeq"/>
        </authorList>
    </citation>
    <scope>IDENTIFICATION</scope>
</reference>
<comment type="similarity">
    <text evidence="1">Belongs to the TRAFAC class TrmE-Era-EngA-EngB-Septin-like GTPase superfamily. AIG1/Toc34/Toc159-like paraseptin GTPase family. IAN subfamily.</text>
</comment>
<keyword evidence="4" id="KW-0175">Coiled coil</keyword>
<evidence type="ECO:0000259" key="6">
    <source>
        <dbReference type="PROSITE" id="PS51720"/>
    </source>
</evidence>
<evidence type="ECO:0000313" key="8">
    <source>
        <dbReference type="RefSeq" id="XP_012683724.2"/>
    </source>
</evidence>
<dbReference type="PROSITE" id="PS51720">
    <property type="entry name" value="G_AIG1"/>
    <property type="match status" value="1"/>
</dbReference>
<dbReference type="KEGG" id="char:105900890"/>
<sequence>MALDADKDGQCLPLKELRIILLGWNQLENRLVGNAILGHEAFDTERDTEMCIGKQGISADGTQLTVVSTPQNWLHYAVHDPAFVEHRMATSASMCQPGPHVFLVVVPVDSLPGKERTLEAALILLSDILWQYSMVVLTGLEKQTALTIQNMEYECLQSIFEKCGHRYHCLNTSQLPHDSGTQAMDLLKSMMAMGASNQCQTGENFLCTDSMLKEAERRIMLINEKAKDRILTAQKEYQTHKLLQAGSPSRQTALRVVMVGARLVGKSTAGNVILGQEVFQSGHPTLCCVETEGDAMGRNISLVDTPGWHGRGCSIDTSEEASLQIAQSTYFGDAEPNAFLVVIRCDETFTEADKRLLQEHLNLWGRDVWRRSIALFTWGDRLGDTTVEQHIERWPALVWFMEKCGNRYHVLDNVVRTCNCKVKELVEEIEEVDLINDSQLLLQMLLKAEKNKKKQQSKVKELQKKVRDLQRNYGQQLEDERKLQDESNKRVQETLQSCSERERLMKEKEQWIKRSSTESEKKKKELQEEIEQLTQKCDEQDRMLQLMRRDQVASRHGIFNEEKESRDHKLWQSDQNNTFENICSEMETELLKSDNLQHIPSEDLQLNWQREVKTMPLNEAEARPEKGQTDIGTESMSRTENMHSTEAAIDHVELDSAVAQGAETPTQEVKATQQHPQKQPFKQVGTTNGLEGAVIGAVVGILTGLRGGPRRTAIATAIGASVGALLDTYLWANVNR</sequence>
<dbReference type="InterPro" id="IPR027417">
    <property type="entry name" value="P-loop_NTPase"/>
</dbReference>
<dbReference type="Pfam" id="PF04548">
    <property type="entry name" value="AIG1"/>
    <property type="match status" value="2"/>
</dbReference>
<feature type="domain" description="AIG1-type G" evidence="6">
    <location>
        <begin position="251"/>
        <end position="450"/>
    </location>
</feature>
<keyword evidence="2" id="KW-0547">Nucleotide-binding</keyword>
<dbReference type="SUPFAM" id="SSF52540">
    <property type="entry name" value="P-loop containing nucleoside triphosphate hydrolases"/>
    <property type="match status" value="1"/>
</dbReference>
<organism evidence="7 8">
    <name type="scientific">Clupea harengus</name>
    <name type="common">Atlantic herring</name>
    <dbReference type="NCBI Taxonomy" id="7950"/>
    <lineage>
        <taxon>Eukaryota</taxon>
        <taxon>Metazoa</taxon>
        <taxon>Chordata</taxon>
        <taxon>Craniata</taxon>
        <taxon>Vertebrata</taxon>
        <taxon>Euteleostomi</taxon>
        <taxon>Actinopterygii</taxon>
        <taxon>Neopterygii</taxon>
        <taxon>Teleostei</taxon>
        <taxon>Clupei</taxon>
        <taxon>Clupeiformes</taxon>
        <taxon>Clupeoidei</taxon>
        <taxon>Clupeidae</taxon>
        <taxon>Clupea</taxon>
    </lineage>
</organism>
<dbReference type="AlphaFoldDB" id="A0A6P3VX95"/>
<dbReference type="PANTHER" id="PTHR10903">
    <property type="entry name" value="GTPASE, IMAP FAMILY MEMBER-RELATED"/>
    <property type="match status" value="1"/>
</dbReference>
<dbReference type="GO" id="GO:0005525">
    <property type="term" value="F:GTP binding"/>
    <property type="evidence" value="ECO:0007669"/>
    <property type="project" value="UniProtKB-KW"/>
</dbReference>
<dbReference type="OrthoDB" id="8954335at2759"/>
<evidence type="ECO:0000256" key="3">
    <source>
        <dbReference type="ARBA" id="ARBA00023134"/>
    </source>
</evidence>
<feature type="region of interest" description="Disordered" evidence="5">
    <location>
        <begin position="617"/>
        <end position="636"/>
    </location>
</feature>
<dbReference type="InterPro" id="IPR045058">
    <property type="entry name" value="GIMA/IAN/Toc"/>
</dbReference>
<name>A0A6P3VX95_CLUHA</name>
<gene>
    <name evidence="8" type="primary">LOC105900890</name>
</gene>
<feature type="coiled-coil region" evidence="4">
    <location>
        <begin position="445"/>
        <end position="486"/>
    </location>
</feature>
<dbReference type="RefSeq" id="XP_012683724.2">
    <property type="nucleotide sequence ID" value="XM_012828270.3"/>
</dbReference>
<dbReference type="GeneID" id="105900890"/>
<evidence type="ECO:0000313" key="7">
    <source>
        <dbReference type="Proteomes" id="UP000515152"/>
    </source>
</evidence>
<dbReference type="Proteomes" id="UP000515152">
    <property type="component" value="Chromosome 2"/>
</dbReference>
<proteinExistence type="inferred from homology"/>
<dbReference type="Gene3D" id="3.40.50.300">
    <property type="entry name" value="P-loop containing nucleotide triphosphate hydrolases"/>
    <property type="match status" value="2"/>
</dbReference>
<feature type="coiled-coil region" evidence="4">
    <location>
        <begin position="512"/>
        <end position="550"/>
    </location>
</feature>
<evidence type="ECO:0000256" key="4">
    <source>
        <dbReference type="SAM" id="Coils"/>
    </source>
</evidence>
<evidence type="ECO:0000256" key="2">
    <source>
        <dbReference type="ARBA" id="ARBA00022741"/>
    </source>
</evidence>
<feature type="region of interest" description="Disordered" evidence="5">
    <location>
        <begin position="661"/>
        <end position="681"/>
    </location>
</feature>
<evidence type="ECO:0000256" key="5">
    <source>
        <dbReference type="SAM" id="MobiDB-lite"/>
    </source>
</evidence>
<evidence type="ECO:0000256" key="1">
    <source>
        <dbReference type="ARBA" id="ARBA00008535"/>
    </source>
</evidence>
<accession>A0A6P3VX95</accession>
<protein>
    <submittedName>
        <fullName evidence="8">GTPase IMAP family member 8-like</fullName>
    </submittedName>
</protein>
<dbReference type="InterPro" id="IPR006703">
    <property type="entry name" value="G_AIG1"/>
</dbReference>
<dbReference type="PANTHER" id="PTHR10903:SF107">
    <property type="entry name" value="GTPASE IMAP FAMILY MEMBER 4-LIKE-RELATED"/>
    <property type="match status" value="1"/>
</dbReference>
<keyword evidence="7" id="KW-1185">Reference proteome</keyword>
<feature type="compositionally biased region" description="Polar residues" evidence="5">
    <location>
        <begin position="663"/>
        <end position="677"/>
    </location>
</feature>
<keyword evidence="3" id="KW-0342">GTP-binding</keyword>